<keyword evidence="1" id="KW-0812">Transmembrane</keyword>
<name>A0AAP0RH80_LIQFO</name>
<evidence type="ECO:0008006" key="4">
    <source>
        <dbReference type="Google" id="ProtNLM"/>
    </source>
</evidence>
<dbReference type="Proteomes" id="UP001415857">
    <property type="component" value="Unassembled WGS sequence"/>
</dbReference>
<reference evidence="2 3" key="1">
    <citation type="journal article" date="2024" name="Plant J.">
        <title>Genome sequences and population genomics reveal climatic adaptation and genomic divergence between two closely related sweetgum species.</title>
        <authorList>
            <person name="Xu W.Q."/>
            <person name="Ren C.Q."/>
            <person name="Zhang X.Y."/>
            <person name="Comes H.P."/>
            <person name="Liu X.H."/>
            <person name="Li Y.G."/>
            <person name="Kettle C.J."/>
            <person name="Jalonen R."/>
            <person name="Gaisberger H."/>
            <person name="Ma Y.Z."/>
            <person name="Qiu Y.X."/>
        </authorList>
    </citation>
    <scope>NUCLEOTIDE SEQUENCE [LARGE SCALE GENOMIC DNA]</scope>
    <source>
        <strain evidence="2">Hangzhou</strain>
    </source>
</reference>
<dbReference type="InterPro" id="IPR021775">
    <property type="entry name" value="DUF3339"/>
</dbReference>
<comment type="caution">
    <text evidence="2">The sequence shown here is derived from an EMBL/GenBank/DDBJ whole genome shotgun (WGS) entry which is preliminary data.</text>
</comment>
<dbReference type="EMBL" id="JBBPBK010000009">
    <property type="protein sequence ID" value="KAK9277834.1"/>
    <property type="molecule type" value="Genomic_DNA"/>
</dbReference>
<dbReference type="AlphaFoldDB" id="A0AAP0RH80"/>
<dbReference type="PANTHER" id="PTHR33128">
    <property type="entry name" value="OS05G0103400 PROTEIN"/>
    <property type="match status" value="1"/>
</dbReference>
<dbReference type="PANTHER" id="PTHR33128:SF78">
    <property type="entry name" value="OS04G0387900 PROTEIN"/>
    <property type="match status" value="1"/>
</dbReference>
<evidence type="ECO:0000313" key="2">
    <source>
        <dbReference type="EMBL" id="KAK9277834.1"/>
    </source>
</evidence>
<proteinExistence type="predicted"/>
<evidence type="ECO:0000313" key="3">
    <source>
        <dbReference type="Proteomes" id="UP001415857"/>
    </source>
</evidence>
<feature type="transmembrane region" description="Helical" evidence="1">
    <location>
        <begin position="44"/>
        <end position="63"/>
    </location>
</feature>
<keyword evidence="3" id="KW-1185">Reference proteome</keyword>
<sequence>MADWAPIILGVLLFILLSPGLIFQLPGNISRVEFGSFMTNGKAIFIHTLIFFGVFTILIWVQIRTTNIIGAIHNGTLTQWEADKPKRRISRDLET</sequence>
<dbReference type="Pfam" id="PF11820">
    <property type="entry name" value="DUF3339"/>
    <property type="match status" value="1"/>
</dbReference>
<keyword evidence="1" id="KW-0472">Membrane</keyword>
<gene>
    <name evidence="2" type="ORF">L1049_027391</name>
</gene>
<organism evidence="2 3">
    <name type="scientific">Liquidambar formosana</name>
    <name type="common">Formosan gum</name>
    <dbReference type="NCBI Taxonomy" id="63359"/>
    <lineage>
        <taxon>Eukaryota</taxon>
        <taxon>Viridiplantae</taxon>
        <taxon>Streptophyta</taxon>
        <taxon>Embryophyta</taxon>
        <taxon>Tracheophyta</taxon>
        <taxon>Spermatophyta</taxon>
        <taxon>Magnoliopsida</taxon>
        <taxon>eudicotyledons</taxon>
        <taxon>Gunneridae</taxon>
        <taxon>Pentapetalae</taxon>
        <taxon>Saxifragales</taxon>
        <taxon>Altingiaceae</taxon>
        <taxon>Liquidambar</taxon>
    </lineage>
</organism>
<accession>A0AAP0RH80</accession>
<evidence type="ECO:0000256" key="1">
    <source>
        <dbReference type="SAM" id="Phobius"/>
    </source>
</evidence>
<keyword evidence="1" id="KW-1133">Transmembrane helix</keyword>
<feature type="transmembrane region" description="Helical" evidence="1">
    <location>
        <begin position="6"/>
        <end position="23"/>
    </location>
</feature>
<protein>
    <recommendedName>
        <fullName evidence="4">Transmembrane protein</fullName>
    </recommendedName>
</protein>